<dbReference type="PANTHER" id="PTHR24186">
    <property type="entry name" value="PROTEIN PHOSPHATASE 1 REGULATORY SUBUNIT"/>
    <property type="match status" value="1"/>
</dbReference>
<protein>
    <recommendedName>
        <fullName evidence="10">PGG domain-containing protein</fullName>
    </recommendedName>
</protein>
<evidence type="ECO:0000256" key="4">
    <source>
        <dbReference type="ARBA" id="ARBA00022989"/>
    </source>
</evidence>
<organism evidence="11 12">
    <name type="scientific">Carnegiea gigantea</name>
    <dbReference type="NCBI Taxonomy" id="171969"/>
    <lineage>
        <taxon>Eukaryota</taxon>
        <taxon>Viridiplantae</taxon>
        <taxon>Streptophyta</taxon>
        <taxon>Embryophyta</taxon>
        <taxon>Tracheophyta</taxon>
        <taxon>Spermatophyta</taxon>
        <taxon>Magnoliopsida</taxon>
        <taxon>eudicotyledons</taxon>
        <taxon>Gunneridae</taxon>
        <taxon>Pentapetalae</taxon>
        <taxon>Caryophyllales</taxon>
        <taxon>Cactineae</taxon>
        <taxon>Cactaceae</taxon>
        <taxon>Cactoideae</taxon>
        <taxon>Echinocereeae</taxon>
        <taxon>Carnegiea</taxon>
    </lineage>
</organism>
<comment type="caution">
    <text evidence="11">The sequence shown here is derived from an EMBL/GenBank/DDBJ whole genome shotgun (WGS) entry which is preliminary data.</text>
</comment>
<feature type="domain" description="PGG" evidence="10">
    <location>
        <begin position="717"/>
        <end position="823"/>
    </location>
</feature>
<keyword evidence="6 9" id="KW-0472">Membrane</keyword>
<evidence type="ECO:0000313" key="12">
    <source>
        <dbReference type="Proteomes" id="UP001153076"/>
    </source>
</evidence>
<feature type="region of interest" description="Disordered" evidence="8">
    <location>
        <begin position="1"/>
        <end position="22"/>
    </location>
</feature>
<reference evidence="11" key="1">
    <citation type="submission" date="2022-04" db="EMBL/GenBank/DDBJ databases">
        <title>Carnegiea gigantea Genome sequencing and assembly v2.</title>
        <authorList>
            <person name="Copetti D."/>
            <person name="Sanderson M.J."/>
            <person name="Burquez A."/>
            <person name="Wojciechowski M.F."/>
        </authorList>
    </citation>
    <scope>NUCLEOTIDE SEQUENCE</scope>
    <source>
        <strain evidence="11">SGP5-SGP5p</strain>
        <tissue evidence="11">Aerial part</tissue>
    </source>
</reference>
<dbReference type="Gene3D" id="1.25.40.20">
    <property type="entry name" value="Ankyrin repeat-containing domain"/>
    <property type="match status" value="5"/>
</dbReference>
<dbReference type="InterPro" id="IPR026961">
    <property type="entry name" value="PGG_dom"/>
</dbReference>
<accession>A0A9Q1KIV3</accession>
<evidence type="ECO:0000256" key="5">
    <source>
        <dbReference type="ARBA" id="ARBA00023043"/>
    </source>
</evidence>
<feature type="transmembrane region" description="Helical" evidence="9">
    <location>
        <begin position="722"/>
        <end position="741"/>
    </location>
</feature>
<feature type="transmembrane region" description="Helical" evidence="9">
    <location>
        <begin position="798"/>
        <end position="824"/>
    </location>
</feature>
<dbReference type="Pfam" id="PF00023">
    <property type="entry name" value="Ank"/>
    <property type="match status" value="1"/>
</dbReference>
<dbReference type="GO" id="GO:0005886">
    <property type="term" value="C:plasma membrane"/>
    <property type="evidence" value="ECO:0007669"/>
    <property type="project" value="TreeGrafter"/>
</dbReference>
<evidence type="ECO:0000256" key="1">
    <source>
        <dbReference type="ARBA" id="ARBA00004141"/>
    </source>
</evidence>
<dbReference type="InterPro" id="IPR002110">
    <property type="entry name" value="Ankyrin_rpt"/>
</dbReference>
<dbReference type="PROSITE" id="PS50297">
    <property type="entry name" value="ANK_REP_REGION"/>
    <property type="match status" value="3"/>
</dbReference>
<keyword evidence="4 9" id="KW-1133">Transmembrane helix</keyword>
<dbReference type="Pfam" id="PF13962">
    <property type="entry name" value="PGG"/>
    <property type="match status" value="1"/>
</dbReference>
<dbReference type="Proteomes" id="UP001153076">
    <property type="component" value="Unassembled WGS sequence"/>
</dbReference>
<keyword evidence="2 9" id="KW-0812">Transmembrane</keyword>
<evidence type="ECO:0000259" key="10">
    <source>
        <dbReference type="Pfam" id="PF13962"/>
    </source>
</evidence>
<feature type="repeat" description="ANK" evidence="7">
    <location>
        <begin position="256"/>
        <end position="288"/>
    </location>
</feature>
<comment type="subcellular location">
    <subcellularLocation>
        <location evidence="1">Membrane</location>
        <topology evidence="1">Multi-pass membrane protein</topology>
    </subcellularLocation>
</comment>
<evidence type="ECO:0000256" key="6">
    <source>
        <dbReference type="ARBA" id="ARBA00023136"/>
    </source>
</evidence>
<name>A0A9Q1KIV3_9CARY</name>
<sequence length="853" mass="95855">MDMEAIIKERVQREKEKETDRERERYTSAAMEAELKLNNMQPPPPEIRGSIMHWSLLQAAMNGDTSILAYANNFCINDYFLSKTSPEQENIIHIAVKSRQLRFIKEALDIFPTLIHDQDMDGNTPLHVAACQGENNIISLLISHLRNHNCSTATNNNGEADDCRGVLAMNVQGNTPFHVAIKNRKVEAAVVFCRECTKDHIERLFYTTNHDARTPLHLVALHCYANDFLDDWDKMMTLYNAIFMCADDLRGAQDIDGNTPLHLAIQSRNFRAAKLLVQRCLESEKRHEMSVKNNKGHSVFDLLVPEMLMTDMLSIRNTNVGSVEAHTLDVVKNLKEMMMRTKRVAKEQALVERKMDDILYKAAVTMDLKVFHGVGRRDGDIEGATIIRPDNAYFLAQTANGSNIIHIALQQGKREGVRFIEEALDRFPSLIFQADSYGDTPIHLAAKSDNPVSQAFLKRFSRVYIQIREQHKQGVLAQPWKAKNSKGNMPIHEALRTNNVYAALVLLKIDSDAASFVNNLGETPLHNFGTVDMDDQLFETMMTHHISVAYARDKDGLTPLLRAAKSGRFRIVRALLERCPQSAYIRDPEDKTFLHLLRFEGGDVDEHSADQLFKQMGKNLFKIPEADAQRLVLDHEGNTPLHYAIKSGNSIAAEIFTRRCLQTEEQSELILLNNDGETVLNLLASHEVPNEVLELIRKRHRNVMYSARSTYGVRRANIKDSAGSLSIIAGLLATITFAAAFQVPGGFDGDSGSPVLLQRVAFQVFMVSDAIAVCSSMLVLFSSLWVMGSNKSYDSFILLDICFFLLQASFYATLVAFMTGVYVATASKTLCCPMSSKGVEMELAAAQTYRHVM</sequence>
<evidence type="ECO:0000313" key="11">
    <source>
        <dbReference type="EMBL" id="KAJ8443755.1"/>
    </source>
</evidence>
<gene>
    <name evidence="11" type="ORF">Cgig2_029660</name>
</gene>
<dbReference type="SMART" id="SM00248">
    <property type="entry name" value="ANK"/>
    <property type="match status" value="10"/>
</dbReference>
<dbReference type="InterPro" id="IPR036770">
    <property type="entry name" value="Ankyrin_rpt-contain_sf"/>
</dbReference>
<dbReference type="PROSITE" id="PS50088">
    <property type="entry name" value="ANK_REPEAT"/>
    <property type="match status" value="3"/>
</dbReference>
<dbReference type="AlphaFoldDB" id="A0A9Q1KIV3"/>
<dbReference type="EMBL" id="JAKOGI010000113">
    <property type="protein sequence ID" value="KAJ8443755.1"/>
    <property type="molecule type" value="Genomic_DNA"/>
</dbReference>
<proteinExistence type="predicted"/>
<evidence type="ECO:0000256" key="2">
    <source>
        <dbReference type="ARBA" id="ARBA00022692"/>
    </source>
</evidence>
<evidence type="ECO:0000256" key="3">
    <source>
        <dbReference type="ARBA" id="ARBA00022737"/>
    </source>
</evidence>
<feature type="repeat" description="ANK" evidence="7">
    <location>
        <begin position="121"/>
        <end position="144"/>
    </location>
</feature>
<dbReference type="PANTHER" id="PTHR24186:SF46">
    <property type="entry name" value="PROTEIN ACCELERATED CELL DEATH 6-LIKE"/>
    <property type="match status" value="1"/>
</dbReference>
<feature type="repeat" description="ANK" evidence="7">
    <location>
        <begin position="555"/>
        <end position="578"/>
    </location>
</feature>
<dbReference type="OrthoDB" id="1847170at2759"/>
<evidence type="ECO:0000256" key="7">
    <source>
        <dbReference type="PROSITE-ProRule" id="PRU00023"/>
    </source>
</evidence>
<evidence type="ECO:0000256" key="9">
    <source>
        <dbReference type="SAM" id="Phobius"/>
    </source>
</evidence>
<feature type="transmembrane region" description="Helical" evidence="9">
    <location>
        <begin position="761"/>
        <end position="786"/>
    </location>
</feature>
<evidence type="ECO:0000256" key="8">
    <source>
        <dbReference type="SAM" id="MobiDB-lite"/>
    </source>
</evidence>
<keyword evidence="3" id="KW-0677">Repeat</keyword>
<dbReference type="SUPFAM" id="SSF48403">
    <property type="entry name" value="Ankyrin repeat"/>
    <property type="match status" value="2"/>
</dbReference>
<keyword evidence="5 7" id="KW-0040">ANK repeat</keyword>
<keyword evidence="12" id="KW-1185">Reference proteome</keyword>
<dbReference type="Pfam" id="PF12796">
    <property type="entry name" value="Ank_2"/>
    <property type="match status" value="1"/>
</dbReference>